<name>B8CZB5_HALOH</name>
<organism evidence="7 8">
    <name type="scientific">Halothermothrix orenii (strain H 168 / OCM 544 / DSM 9562)</name>
    <dbReference type="NCBI Taxonomy" id="373903"/>
    <lineage>
        <taxon>Bacteria</taxon>
        <taxon>Bacillati</taxon>
        <taxon>Bacillota</taxon>
        <taxon>Clostridia</taxon>
        <taxon>Halanaerobiales</taxon>
        <taxon>Halothermotrichaceae</taxon>
        <taxon>Halothermothrix</taxon>
    </lineage>
</organism>
<feature type="transmembrane region" description="Helical" evidence="5">
    <location>
        <begin position="15"/>
        <end position="41"/>
    </location>
</feature>
<keyword evidence="4 5" id="KW-0472">Membrane</keyword>
<feature type="transmembrane region" description="Helical" evidence="5">
    <location>
        <begin position="336"/>
        <end position="354"/>
    </location>
</feature>
<evidence type="ECO:0000256" key="2">
    <source>
        <dbReference type="ARBA" id="ARBA00022692"/>
    </source>
</evidence>
<sequence length="393" mass="45117">MKTTSILDKSIHVCLYIFAIGTMISKAITSFAGGLVVLLWVSKMIIIRDKELKPDPLKWPMAGLFIAVAFSGLDVMDNTTLTEIGTVGLLILFYYAVVNTVNDLKLVRNLSLVSLISLIVASIYGIYQHYYLNYPRVQGFMFSLAFGNVLAMFSIFTLIYLLWGNLNKKKKIYLIFPTILFLVNLLFTKSRGAWLAFLGGTGFLGLIRDRKIILIMLVVLIASFYLLPDSYINRFMSIFDLRNNRSNLGRLALWKGSLLMYRDHFINGVGFGKFSIEYENHYRQPHTATTCHAHNNILQFMAETGSIGLIAFVWLMYSIIKLLYKRYLTIESLNWKLYLLGSLLAVIMFNIQGLTEYNFGDAELNRLFWFLLALNVVIINYFKNSRRVNYNEN</sequence>
<evidence type="ECO:0000256" key="4">
    <source>
        <dbReference type="ARBA" id="ARBA00023136"/>
    </source>
</evidence>
<evidence type="ECO:0000313" key="8">
    <source>
        <dbReference type="Proteomes" id="UP000000719"/>
    </source>
</evidence>
<feature type="transmembrane region" description="Helical" evidence="5">
    <location>
        <begin position="170"/>
        <end position="186"/>
    </location>
</feature>
<proteinExistence type="predicted"/>
<keyword evidence="8" id="KW-1185">Reference proteome</keyword>
<comment type="subcellular location">
    <subcellularLocation>
        <location evidence="1">Membrane</location>
        <topology evidence="1">Multi-pass membrane protein</topology>
    </subcellularLocation>
</comment>
<reference evidence="7 8" key="1">
    <citation type="journal article" date="2009" name="PLoS ONE">
        <title>Genome analysis of the anaerobic thermohalophilic bacterium Halothermothrix orenii.</title>
        <authorList>
            <person name="Mavromatis K."/>
            <person name="Ivanova N."/>
            <person name="Anderson I."/>
            <person name="Lykidis A."/>
            <person name="Hooper S.D."/>
            <person name="Sun H."/>
            <person name="Kunin V."/>
            <person name="Lapidus A."/>
            <person name="Hugenholtz P."/>
            <person name="Patel B."/>
            <person name="Kyrpides N.C."/>
        </authorList>
    </citation>
    <scope>NUCLEOTIDE SEQUENCE [LARGE SCALE GENOMIC DNA]</scope>
    <source>
        <strain evidence="8">H 168 / OCM 544 / DSM 9562</strain>
    </source>
</reference>
<dbReference type="InterPro" id="IPR007016">
    <property type="entry name" value="O-antigen_ligase-rel_domated"/>
</dbReference>
<dbReference type="Pfam" id="PF04932">
    <property type="entry name" value="Wzy_C"/>
    <property type="match status" value="1"/>
</dbReference>
<dbReference type="EMBL" id="CP001098">
    <property type="protein sequence ID" value="ACL70634.1"/>
    <property type="molecule type" value="Genomic_DNA"/>
</dbReference>
<dbReference type="OrthoDB" id="9806320at2"/>
<dbReference type="PANTHER" id="PTHR37422:SF13">
    <property type="entry name" value="LIPOPOLYSACCHARIDE BIOSYNTHESIS PROTEIN PA4999-RELATED"/>
    <property type="match status" value="1"/>
</dbReference>
<feature type="domain" description="O-antigen ligase-related" evidence="6">
    <location>
        <begin position="178"/>
        <end position="313"/>
    </location>
</feature>
<accession>B8CZB5</accession>
<dbReference type="GO" id="GO:0016020">
    <property type="term" value="C:membrane"/>
    <property type="evidence" value="ECO:0007669"/>
    <property type="project" value="UniProtKB-SubCell"/>
</dbReference>
<feature type="transmembrane region" description="Helical" evidence="5">
    <location>
        <begin position="212"/>
        <end position="228"/>
    </location>
</feature>
<evidence type="ECO:0000259" key="6">
    <source>
        <dbReference type="Pfam" id="PF04932"/>
    </source>
</evidence>
<feature type="transmembrane region" description="Helical" evidence="5">
    <location>
        <begin position="79"/>
        <end position="98"/>
    </location>
</feature>
<feature type="transmembrane region" description="Helical" evidence="5">
    <location>
        <begin position="305"/>
        <end position="324"/>
    </location>
</feature>
<evidence type="ECO:0000256" key="1">
    <source>
        <dbReference type="ARBA" id="ARBA00004141"/>
    </source>
</evidence>
<evidence type="ECO:0000256" key="3">
    <source>
        <dbReference type="ARBA" id="ARBA00022989"/>
    </source>
</evidence>
<dbReference type="AlphaFoldDB" id="B8CZB5"/>
<protein>
    <submittedName>
        <fullName evidence="7">O-antigen polymerase</fullName>
    </submittedName>
</protein>
<dbReference type="Proteomes" id="UP000000719">
    <property type="component" value="Chromosome"/>
</dbReference>
<feature type="transmembrane region" description="Helical" evidence="5">
    <location>
        <begin position="110"/>
        <end position="127"/>
    </location>
</feature>
<feature type="transmembrane region" description="Helical" evidence="5">
    <location>
        <begin position="366"/>
        <end position="382"/>
    </location>
</feature>
<dbReference type="KEGG" id="hor:Hore_18850"/>
<dbReference type="PANTHER" id="PTHR37422">
    <property type="entry name" value="TEICHURONIC ACID BIOSYNTHESIS PROTEIN TUAE"/>
    <property type="match status" value="1"/>
</dbReference>
<keyword evidence="2 5" id="KW-0812">Transmembrane</keyword>
<dbReference type="eggNOG" id="COG3307">
    <property type="taxonomic scope" value="Bacteria"/>
</dbReference>
<keyword evidence="3 5" id="KW-1133">Transmembrane helix</keyword>
<gene>
    <name evidence="7" type="ordered locus">Hore_18850</name>
</gene>
<feature type="transmembrane region" description="Helical" evidence="5">
    <location>
        <begin position="139"/>
        <end position="163"/>
    </location>
</feature>
<dbReference type="HOGENOM" id="CLU_033061_2_0_9"/>
<dbReference type="InterPro" id="IPR051533">
    <property type="entry name" value="WaaL-like"/>
</dbReference>
<evidence type="ECO:0000313" key="7">
    <source>
        <dbReference type="EMBL" id="ACL70634.1"/>
    </source>
</evidence>
<feature type="transmembrane region" description="Helical" evidence="5">
    <location>
        <begin position="192"/>
        <end position="207"/>
    </location>
</feature>
<dbReference type="RefSeq" id="WP_015923603.1">
    <property type="nucleotide sequence ID" value="NC_011899.1"/>
</dbReference>
<dbReference type="STRING" id="373903.Hore_18850"/>
<evidence type="ECO:0000256" key="5">
    <source>
        <dbReference type="SAM" id="Phobius"/>
    </source>
</evidence>